<dbReference type="PANTHER" id="PTHR46865">
    <property type="entry name" value="OXIDOREDUCTASE-RELATED"/>
    <property type="match status" value="1"/>
</dbReference>
<dbReference type="RefSeq" id="XP_052942847.1">
    <property type="nucleotide sequence ID" value="XM_053091104.1"/>
</dbReference>
<dbReference type="AlphaFoldDB" id="A0AA38H2T7"/>
<dbReference type="SUPFAM" id="SSF51905">
    <property type="entry name" value="FAD/NAD(P)-binding domain"/>
    <property type="match status" value="1"/>
</dbReference>
<dbReference type="EMBL" id="JAKWFO010000013">
    <property type="protein sequence ID" value="KAI9633070.1"/>
    <property type="molecule type" value="Genomic_DNA"/>
</dbReference>
<dbReference type="InterPro" id="IPR036188">
    <property type="entry name" value="FAD/NAD-bd_sf"/>
</dbReference>
<evidence type="ECO:0008006" key="3">
    <source>
        <dbReference type="Google" id="ProtNLM"/>
    </source>
</evidence>
<gene>
    <name evidence="1" type="ORF">MKK02DRAFT_40456</name>
</gene>
<dbReference type="Proteomes" id="UP001164286">
    <property type="component" value="Unassembled WGS sequence"/>
</dbReference>
<dbReference type="InterPro" id="IPR051704">
    <property type="entry name" value="FAD_aromatic-hydroxylase"/>
</dbReference>
<sequence>MSPIAYATVPRIETDDRWAKWYTPPGRRSISTRPDPYGTTRVCLIFVTPVDYMQHSQQERIEILRTQFNGAGWEAERILSQLDQLDDLYCEDLVQVKAPRYSSGRVVMIGDAAASATPISGMGTTLDHQVAFERYERIMRPIAEKAQHLPGFIPVAAHPRTRWGVAILRGLAAIVGTLWNLPYPQLVVDLFHKQDFGTDNIKVPEYRELHGVWASQV</sequence>
<reference evidence="1" key="1">
    <citation type="journal article" date="2022" name="G3 (Bethesda)">
        <title>High quality genome of the basidiomycete yeast Dioszegia hungarica PDD-24b-2 isolated from cloud water.</title>
        <authorList>
            <person name="Jarrige D."/>
            <person name="Haridas S."/>
            <person name="Bleykasten-Grosshans C."/>
            <person name="Joly M."/>
            <person name="Nadalig T."/>
            <person name="Sancelme M."/>
            <person name="Vuilleumier S."/>
            <person name="Grigoriev I.V."/>
            <person name="Amato P."/>
            <person name="Bringel F."/>
        </authorList>
    </citation>
    <scope>NUCLEOTIDE SEQUENCE</scope>
    <source>
        <strain evidence="1">PDD-24b-2</strain>
    </source>
</reference>
<keyword evidence="2" id="KW-1185">Reference proteome</keyword>
<protein>
    <recommendedName>
        <fullName evidence="3">FAD-binding domain-containing protein</fullName>
    </recommendedName>
</protein>
<organism evidence="1 2">
    <name type="scientific">Dioszegia hungarica</name>
    <dbReference type="NCBI Taxonomy" id="4972"/>
    <lineage>
        <taxon>Eukaryota</taxon>
        <taxon>Fungi</taxon>
        <taxon>Dikarya</taxon>
        <taxon>Basidiomycota</taxon>
        <taxon>Agaricomycotina</taxon>
        <taxon>Tremellomycetes</taxon>
        <taxon>Tremellales</taxon>
        <taxon>Bulleribasidiaceae</taxon>
        <taxon>Dioszegia</taxon>
    </lineage>
</organism>
<name>A0AA38H2T7_9TREE</name>
<accession>A0AA38H2T7</accession>
<proteinExistence type="predicted"/>
<evidence type="ECO:0000313" key="1">
    <source>
        <dbReference type="EMBL" id="KAI9633070.1"/>
    </source>
</evidence>
<dbReference type="GeneID" id="77730309"/>
<evidence type="ECO:0000313" key="2">
    <source>
        <dbReference type="Proteomes" id="UP001164286"/>
    </source>
</evidence>
<dbReference type="Gene3D" id="3.50.50.60">
    <property type="entry name" value="FAD/NAD(P)-binding domain"/>
    <property type="match status" value="1"/>
</dbReference>
<dbReference type="PANTHER" id="PTHR46865:SF2">
    <property type="entry name" value="MONOOXYGENASE"/>
    <property type="match status" value="1"/>
</dbReference>
<comment type="caution">
    <text evidence="1">The sequence shown here is derived from an EMBL/GenBank/DDBJ whole genome shotgun (WGS) entry which is preliminary data.</text>
</comment>